<feature type="domain" description="Flagellar basal-body/hook protein C-terminal" evidence="6">
    <location>
        <begin position="384"/>
        <end position="424"/>
    </location>
</feature>
<gene>
    <name evidence="7" type="ORF">DFP90_101202</name>
</gene>
<dbReference type="PANTHER" id="PTHR30435:SF1">
    <property type="entry name" value="FLAGELLAR HOOK PROTEIN FLGE"/>
    <property type="match status" value="1"/>
</dbReference>
<dbReference type="InterPro" id="IPR037925">
    <property type="entry name" value="FlgE/F/G-like"/>
</dbReference>
<evidence type="ECO:0000256" key="1">
    <source>
        <dbReference type="ARBA" id="ARBA00004117"/>
    </source>
</evidence>
<evidence type="ECO:0000313" key="7">
    <source>
        <dbReference type="EMBL" id="RED53413.1"/>
    </source>
</evidence>
<dbReference type="Proteomes" id="UP000256845">
    <property type="component" value="Unassembled WGS sequence"/>
</dbReference>
<evidence type="ECO:0000313" key="8">
    <source>
        <dbReference type="Proteomes" id="UP000256845"/>
    </source>
</evidence>
<evidence type="ECO:0000256" key="2">
    <source>
        <dbReference type="ARBA" id="ARBA00009677"/>
    </source>
</evidence>
<comment type="subcellular location">
    <subcellularLocation>
        <location evidence="1 4">Bacterial flagellum basal body</location>
    </subcellularLocation>
</comment>
<dbReference type="InterPro" id="IPR037058">
    <property type="entry name" value="Falgellar_hook_FlgE_sf"/>
</dbReference>
<dbReference type="AlphaFoldDB" id="A0A3D9HV74"/>
<dbReference type="RefSeq" id="WP_115934559.1">
    <property type="nucleotide sequence ID" value="NZ_QRDW01000001.1"/>
</dbReference>
<sequence>MVHHYAFSASLAAMKAQSKAMEVIGINVSNVSTAGYKAQKAQFHDLVQSTDIGSTSENYSGMRPLLKNMFDRDGQVANTARPYDAAMLGSGFFVTSDTPSAAGNISLTKAGQFNPTVDPASTTNQTYLTDASGHYLLGWPYSTATNSFTTGTGIPSLQPIQIDPNNLFAAAGTTQASIAANIPADAAVGNSYTTSMSIYDGTGDADNVSDVRNLDVIWTKTATNTWDITFSATGGTVASPAAAVQLTFDGAGLNPTFTATNTSAQALTINWTSPAGASNTLSLDVANMTQFAGTQLDIRDISANGNTDGYLKNASFNNDGVVMGEFTNGLLRPVAKVAAATVTNTNGLQNTGDTHFLLTADSGTLTLRDPDATDLVTFVAGGYETSTTELSDEVTLMIQTQRAYSSAATSLRTVDEMTKTATELK</sequence>
<evidence type="ECO:0000256" key="4">
    <source>
        <dbReference type="RuleBase" id="RU362116"/>
    </source>
</evidence>
<dbReference type="InterPro" id="IPR001444">
    <property type="entry name" value="Flag_bb_rod_N"/>
</dbReference>
<proteinExistence type="inferred from homology"/>
<keyword evidence="7" id="KW-0969">Cilium</keyword>
<dbReference type="SUPFAM" id="SSF117143">
    <property type="entry name" value="Flagellar hook protein flgE"/>
    <property type="match status" value="1"/>
</dbReference>
<dbReference type="GO" id="GO:0009424">
    <property type="term" value="C:bacterial-type flagellum hook"/>
    <property type="evidence" value="ECO:0007669"/>
    <property type="project" value="TreeGrafter"/>
</dbReference>
<dbReference type="InterPro" id="IPR010930">
    <property type="entry name" value="Flg_bb/hook_C_dom"/>
</dbReference>
<comment type="similarity">
    <text evidence="2 4">Belongs to the flagella basal body rod proteins family.</text>
</comment>
<evidence type="ECO:0000259" key="5">
    <source>
        <dbReference type="Pfam" id="PF00460"/>
    </source>
</evidence>
<keyword evidence="3 4" id="KW-0975">Bacterial flagellum</keyword>
<reference evidence="7 8" key="1">
    <citation type="submission" date="2018-07" db="EMBL/GenBank/DDBJ databases">
        <title>Genomic Encyclopedia of Type Strains, Phase III (KMG-III): the genomes of soil and plant-associated and newly described type strains.</title>
        <authorList>
            <person name="Whitman W."/>
        </authorList>
    </citation>
    <scope>NUCLEOTIDE SEQUENCE [LARGE SCALE GENOMIC DNA]</scope>
    <source>
        <strain evidence="7 8">CECT 8488</strain>
    </source>
</reference>
<dbReference type="GO" id="GO:0071978">
    <property type="term" value="P:bacterial-type flagellum-dependent swarming motility"/>
    <property type="evidence" value="ECO:0007669"/>
    <property type="project" value="TreeGrafter"/>
</dbReference>
<feature type="domain" description="Flagellar basal body rod protein N-terminal" evidence="5">
    <location>
        <begin position="13"/>
        <end position="37"/>
    </location>
</feature>
<dbReference type="Pfam" id="PF00460">
    <property type="entry name" value="Flg_bb_rod"/>
    <property type="match status" value="1"/>
</dbReference>
<dbReference type="EMBL" id="QRDW01000001">
    <property type="protein sequence ID" value="RED53413.1"/>
    <property type="molecule type" value="Genomic_DNA"/>
</dbReference>
<protein>
    <recommendedName>
        <fullName evidence="4">Flagellar hook protein FlgE</fullName>
    </recommendedName>
</protein>
<keyword evidence="7" id="KW-0282">Flagellum</keyword>
<dbReference type="Pfam" id="PF06429">
    <property type="entry name" value="Flg_bbr_C"/>
    <property type="match status" value="1"/>
</dbReference>
<accession>A0A3D9HV74</accession>
<name>A0A3D9HV74_9PROT</name>
<organism evidence="7 8">
    <name type="scientific">Aestuariispira insulae</name>
    <dbReference type="NCBI Taxonomy" id="1461337"/>
    <lineage>
        <taxon>Bacteria</taxon>
        <taxon>Pseudomonadati</taxon>
        <taxon>Pseudomonadota</taxon>
        <taxon>Alphaproteobacteria</taxon>
        <taxon>Rhodospirillales</taxon>
        <taxon>Kiloniellaceae</taxon>
        <taxon>Aestuariispira</taxon>
    </lineage>
</organism>
<keyword evidence="7" id="KW-0966">Cell projection</keyword>
<dbReference type="GO" id="GO:0009425">
    <property type="term" value="C:bacterial-type flagellum basal body"/>
    <property type="evidence" value="ECO:0007669"/>
    <property type="project" value="UniProtKB-SubCell"/>
</dbReference>
<dbReference type="InterPro" id="IPR020013">
    <property type="entry name" value="Flagellar_FlgE/F/G"/>
</dbReference>
<dbReference type="OrthoDB" id="8372879at2"/>
<comment type="caution">
    <text evidence="7">The sequence shown here is derived from an EMBL/GenBank/DDBJ whole genome shotgun (WGS) entry which is preliminary data.</text>
</comment>
<dbReference type="GO" id="GO:0005829">
    <property type="term" value="C:cytosol"/>
    <property type="evidence" value="ECO:0007669"/>
    <property type="project" value="TreeGrafter"/>
</dbReference>
<evidence type="ECO:0000259" key="6">
    <source>
        <dbReference type="Pfam" id="PF06429"/>
    </source>
</evidence>
<evidence type="ECO:0000256" key="3">
    <source>
        <dbReference type="ARBA" id="ARBA00023143"/>
    </source>
</evidence>
<keyword evidence="8" id="KW-1185">Reference proteome</keyword>
<comment type="function">
    <text evidence="4">A flexible structure which links the flagellar filament to the drive apparatus in the basal body.</text>
</comment>
<dbReference type="NCBIfam" id="TIGR03506">
    <property type="entry name" value="FlgEFG_subfam"/>
    <property type="match status" value="1"/>
</dbReference>
<dbReference type="PANTHER" id="PTHR30435">
    <property type="entry name" value="FLAGELLAR PROTEIN"/>
    <property type="match status" value="1"/>
</dbReference>
<dbReference type="Gene3D" id="2.60.98.20">
    <property type="entry name" value="Flagellar hook protein FlgE"/>
    <property type="match status" value="1"/>
</dbReference>